<protein>
    <recommendedName>
        <fullName evidence="11">Protease HtpX homolog</fullName>
        <ecNumber evidence="11">3.4.24.-</ecNumber>
    </recommendedName>
</protein>
<evidence type="ECO:0000256" key="2">
    <source>
        <dbReference type="ARBA" id="ARBA00022475"/>
    </source>
</evidence>
<evidence type="ECO:0000256" key="7">
    <source>
        <dbReference type="ARBA" id="ARBA00022833"/>
    </source>
</evidence>
<evidence type="ECO:0000256" key="8">
    <source>
        <dbReference type="ARBA" id="ARBA00022989"/>
    </source>
</evidence>
<dbReference type="PANTHER" id="PTHR43221">
    <property type="entry name" value="PROTEASE HTPX"/>
    <property type="match status" value="1"/>
</dbReference>
<dbReference type="RefSeq" id="WP_087286695.1">
    <property type="nucleotide sequence ID" value="NZ_NFJD01000001.1"/>
</dbReference>
<dbReference type="Pfam" id="PF01435">
    <property type="entry name" value="Peptidase_M48"/>
    <property type="match status" value="1"/>
</dbReference>
<dbReference type="CDD" id="cd07340">
    <property type="entry name" value="M48B_Htpx_like"/>
    <property type="match status" value="1"/>
</dbReference>
<sequence length="347" mass="38501">MATIYDHIAQNKRRTWLLVLLFPITFVVLGYVFLFGFYQLASTPQGQSSYSGSYYSQTAPRSYYSQTPAEEGSSALEHANQTALYVLPFLWVGAVLWIVIAYFAGDRMLLHGARAIEIHREDQPEIYNLVENLCISQGLPTPRIYIIDDESLNAFATGRDPEHASVALTKGIVQKLERVELEGVVAHELAHIQNRDIRLMLITVAGISFFTFLSEICFRMGLRASRRSSKNSGGAAALMFVLGIFFAIYGYLVAPLIRLAVSRTREFQADATGALMTRHPAALARALRKISADPRVEALDEHASMAAMCIENPLQKNGLFASLSGLFATHPPVEERIAALQEMDGRI</sequence>
<dbReference type="HAMAP" id="MF_00188">
    <property type="entry name" value="Pept_M48_protease_HtpX"/>
    <property type="match status" value="1"/>
</dbReference>
<evidence type="ECO:0000256" key="11">
    <source>
        <dbReference type="HAMAP-Rule" id="MF_00188"/>
    </source>
</evidence>
<dbReference type="EC" id="3.4.24.-" evidence="11"/>
<feature type="transmembrane region" description="Helical" evidence="11">
    <location>
        <begin position="234"/>
        <end position="257"/>
    </location>
</feature>
<dbReference type="Gene3D" id="3.30.2010.10">
    <property type="entry name" value="Metalloproteases ('zincins'), catalytic domain"/>
    <property type="match status" value="1"/>
</dbReference>
<keyword evidence="4 11" id="KW-0812">Transmembrane</keyword>
<feature type="transmembrane region" description="Helical" evidence="11">
    <location>
        <begin position="16"/>
        <end position="38"/>
    </location>
</feature>
<evidence type="ECO:0000256" key="4">
    <source>
        <dbReference type="ARBA" id="ARBA00022692"/>
    </source>
</evidence>
<keyword evidence="6 11" id="KW-0378">Hydrolase</keyword>
<feature type="active site" evidence="11">
    <location>
        <position position="188"/>
    </location>
</feature>
<evidence type="ECO:0000256" key="1">
    <source>
        <dbReference type="ARBA" id="ARBA00009779"/>
    </source>
</evidence>
<keyword evidence="8 11" id="KW-1133">Transmembrane helix</keyword>
<evidence type="ECO:0000256" key="10">
    <source>
        <dbReference type="ARBA" id="ARBA00023136"/>
    </source>
</evidence>
<comment type="cofactor">
    <cofactor evidence="11">
        <name>Zn(2+)</name>
        <dbReference type="ChEBI" id="CHEBI:29105"/>
    </cofactor>
    <text evidence="11">Binds 1 zinc ion per subunit.</text>
</comment>
<feature type="domain" description="Peptidase M48" evidence="12">
    <location>
        <begin position="122"/>
        <end position="343"/>
    </location>
</feature>
<evidence type="ECO:0000256" key="3">
    <source>
        <dbReference type="ARBA" id="ARBA00022670"/>
    </source>
</evidence>
<keyword evidence="9 11" id="KW-0482">Metalloprotease</keyword>
<reference evidence="14" key="1">
    <citation type="submission" date="2017-04" db="EMBL/GenBank/DDBJ databases">
        <title>Function of individual gut microbiota members based on whole genome sequencing of pure cultures obtained from chicken caecum.</title>
        <authorList>
            <person name="Medvecky M."/>
            <person name="Cejkova D."/>
            <person name="Polansky O."/>
            <person name="Karasova D."/>
            <person name="Kubasova T."/>
            <person name="Cizek A."/>
            <person name="Rychlik I."/>
        </authorList>
    </citation>
    <scope>NUCLEOTIDE SEQUENCE [LARGE SCALE GENOMIC DNA]</scope>
    <source>
        <strain evidence="14">An273</strain>
    </source>
</reference>
<feature type="binding site" evidence="11">
    <location>
        <position position="187"/>
    </location>
    <ligand>
        <name>Zn(2+)</name>
        <dbReference type="ChEBI" id="CHEBI:29105"/>
        <note>catalytic</note>
    </ligand>
</feature>
<dbReference type="InterPro" id="IPR001915">
    <property type="entry name" value="Peptidase_M48"/>
</dbReference>
<evidence type="ECO:0000256" key="5">
    <source>
        <dbReference type="ARBA" id="ARBA00022723"/>
    </source>
</evidence>
<accession>A0A1Y4DKG6</accession>
<keyword evidence="2 11" id="KW-1003">Cell membrane</keyword>
<gene>
    <name evidence="11" type="primary">htpX</name>
    <name evidence="13" type="ORF">B5F75_01200</name>
</gene>
<dbReference type="GO" id="GO:0008270">
    <property type="term" value="F:zinc ion binding"/>
    <property type="evidence" value="ECO:0007669"/>
    <property type="project" value="UniProtKB-UniRule"/>
</dbReference>
<keyword evidence="3 11" id="KW-0645">Protease</keyword>
<feature type="transmembrane region" description="Helical" evidence="11">
    <location>
        <begin position="199"/>
        <end position="222"/>
    </location>
</feature>
<evidence type="ECO:0000256" key="6">
    <source>
        <dbReference type="ARBA" id="ARBA00022801"/>
    </source>
</evidence>
<comment type="subcellular location">
    <subcellularLocation>
        <location evidence="11">Cell membrane</location>
        <topology evidence="11">Multi-pass membrane protein</topology>
    </subcellularLocation>
</comment>
<name>A0A1Y4DKG6_9BACT</name>
<organism evidence="13 14">
    <name type="scientific">Candidatus Avelusimicrobium gallicola</name>
    <dbReference type="NCBI Taxonomy" id="2562704"/>
    <lineage>
        <taxon>Bacteria</taxon>
        <taxon>Pseudomonadati</taxon>
        <taxon>Elusimicrobiota</taxon>
        <taxon>Elusimicrobia</taxon>
        <taxon>Elusimicrobiales</taxon>
        <taxon>Elusimicrobiaceae</taxon>
        <taxon>Candidatus Avelusimicrobium</taxon>
    </lineage>
</organism>
<keyword evidence="14" id="KW-1185">Reference proteome</keyword>
<evidence type="ECO:0000259" key="12">
    <source>
        <dbReference type="Pfam" id="PF01435"/>
    </source>
</evidence>
<dbReference type="InterPro" id="IPR050083">
    <property type="entry name" value="HtpX_protease"/>
</dbReference>
<dbReference type="AlphaFoldDB" id="A0A1Y4DKG6"/>
<evidence type="ECO:0000313" key="14">
    <source>
        <dbReference type="Proteomes" id="UP000196368"/>
    </source>
</evidence>
<dbReference type="Proteomes" id="UP000196368">
    <property type="component" value="Unassembled WGS sequence"/>
</dbReference>
<dbReference type="PANTHER" id="PTHR43221:SF2">
    <property type="entry name" value="PROTEASE HTPX HOMOLOG"/>
    <property type="match status" value="1"/>
</dbReference>
<dbReference type="GO" id="GO:0005886">
    <property type="term" value="C:plasma membrane"/>
    <property type="evidence" value="ECO:0007669"/>
    <property type="project" value="UniProtKB-SubCell"/>
</dbReference>
<dbReference type="GO" id="GO:0006508">
    <property type="term" value="P:proteolysis"/>
    <property type="evidence" value="ECO:0007669"/>
    <property type="project" value="UniProtKB-KW"/>
</dbReference>
<evidence type="ECO:0000256" key="9">
    <source>
        <dbReference type="ARBA" id="ARBA00023049"/>
    </source>
</evidence>
<dbReference type="OrthoDB" id="15218at2"/>
<evidence type="ECO:0000313" key="13">
    <source>
        <dbReference type="EMBL" id="OUO57418.1"/>
    </source>
</evidence>
<feature type="binding site" evidence="11">
    <location>
        <position position="266"/>
    </location>
    <ligand>
        <name>Zn(2+)</name>
        <dbReference type="ChEBI" id="CHEBI:29105"/>
        <note>catalytic</note>
    </ligand>
</feature>
<dbReference type="InterPro" id="IPR022919">
    <property type="entry name" value="Pept_M48_protease_HtpX"/>
</dbReference>
<comment type="caution">
    <text evidence="13">The sequence shown here is derived from an EMBL/GenBank/DDBJ whole genome shotgun (WGS) entry which is preliminary data.</text>
</comment>
<feature type="transmembrane region" description="Helical" evidence="11">
    <location>
        <begin position="83"/>
        <end position="104"/>
    </location>
</feature>
<keyword evidence="7 11" id="KW-0862">Zinc</keyword>
<dbReference type="GO" id="GO:0004222">
    <property type="term" value="F:metalloendopeptidase activity"/>
    <property type="evidence" value="ECO:0007669"/>
    <property type="project" value="UniProtKB-UniRule"/>
</dbReference>
<feature type="binding site" evidence="11">
    <location>
        <position position="191"/>
    </location>
    <ligand>
        <name>Zn(2+)</name>
        <dbReference type="ChEBI" id="CHEBI:29105"/>
        <note>catalytic</note>
    </ligand>
</feature>
<dbReference type="EMBL" id="NFJD01000001">
    <property type="protein sequence ID" value="OUO57418.1"/>
    <property type="molecule type" value="Genomic_DNA"/>
</dbReference>
<proteinExistence type="inferred from homology"/>
<keyword evidence="10 11" id="KW-0472">Membrane</keyword>
<keyword evidence="5 11" id="KW-0479">Metal-binding</keyword>
<comment type="similarity">
    <text evidence="1 11">Belongs to the peptidase M48B family.</text>
</comment>